<protein>
    <submittedName>
        <fullName evidence="1">Uncharacterized protein</fullName>
    </submittedName>
</protein>
<reference evidence="1" key="1">
    <citation type="submission" date="2021-01" db="EMBL/GenBank/DDBJ databases">
        <authorList>
            <person name="Zhong Y.L."/>
        </authorList>
    </citation>
    <scope>NUCLEOTIDE SEQUENCE</scope>
    <source>
        <strain evidence="1">KCTC 23302</strain>
    </source>
</reference>
<accession>A0A936ZUZ6</accession>
<keyword evidence="2" id="KW-1185">Reference proteome</keyword>
<evidence type="ECO:0000313" key="1">
    <source>
        <dbReference type="EMBL" id="MBL0686084.1"/>
    </source>
</evidence>
<name>A0A936ZUZ6_9FLAO</name>
<evidence type="ECO:0000313" key="2">
    <source>
        <dbReference type="Proteomes" id="UP000651057"/>
    </source>
</evidence>
<gene>
    <name evidence="1" type="ORF">JJQ60_21330</name>
</gene>
<proteinExistence type="predicted"/>
<dbReference type="EMBL" id="JAERQJ010000017">
    <property type="protein sequence ID" value="MBL0686084.1"/>
    <property type="molecule type" value="Genomic_DNA"/>
</dbReference>
<comment type="caution">
    <text evidence="1">The sequence shown here is derived from an EMBL/GenBank/DDBJ whole genome shotgun (WGS) entry which is preliminary data.</text>
</comment>
<dbReference type="RefSeq" id="WP_201924634.1">
    <property type="nucleotide sequence ID" value="NZ_BAABAX010000013.1"/>
</dbReference>
<dbReference type="AlphaFoldDB" id="A0A936ZUZ6"/>
<dbReference type="Proteomes" id="UP000651057">
    <property type="component" value="Unassembled WGS sequence"/>
</dbReference>
<sequence>MEHSEKILVKGKETLVTLKTIEMNYYREEEFYQMSEQFGDTEPFPYHSLKHYIDLLKEGKATLLDPTLGATFPAIHFKDNPEDLHKVIAFCTQNQIPFKKVDIEYR</sequence>
<organism evidence="1 2">
    <name type="scientific">Aquimarina mytili</name>
    <dbReference type="NCBI Taxonomy" id="874423"/>
    <lineage>
        <taxon>Bacteria</taxon>
        <taxon>Pseudomonadati</taxon>
        <taxon>Bacteroidota</taxon>
        <taxon>Flavobacteriia</taxon>
        <taxon>Flavobacteriales</taxon>
        <taxon>Flavobacteriaceae</taxon>
        <taxon>Aquimarina</taxon>
    </lineage>
</organism>